<organism evidence="2 3">
    <name type="scientific">Helianthus annuus</name>
    <name type="common">Common sunflower</name>
    <dbReference type="NCBI Taxonomy" id="4232"/>
    <lineage>
        <taxon>Eukaryota</taxon>
        <taxon>Viridiplantae</taxon>
        <taxon>Streptophyta</taxon>
        <taxon>Embryophyta</taxon>
        <taxon>Tracheophyta</taxon>
        <taxon>Spermatophyta</taxon>
        <taxon>Magnoliopsida</taxon>
        <taxon>eudicotyledons</taxon>
        <taxon>Gunneridae</taxon>
        <taxon>Pentapetalae</taxon>
        <taxon>asterids</taxon>
        <taxon>campanulids</taxon>
        <taxon>Asterales</taxon>
        <taxon>Asteraceae</taxon>
        <taxon>Asteroideae</taxon>
        <taxon>Heliantheae alliance</taxon>
        <taxon>Heliantheae</taxon>
        <taxon>Helianthus</taxon>
    </lineage>
</organism>
<keyword evidence="3" id="KW-1185">Reference proteome</keyword>
<name>A0A9K3I159_HELAN</name>
<dbReference type="Gramene" id="mRNA:HanXRQr2_Chr10g0461131">
    <property type="protein sequence ID" value="CDS:HanXRQr2_Chr10g0461131.1"/>
    <property type="gene ID" value="HanXRQr2_Chr10g0461131"/>
</dbReference>
<keyword evidence="1" id="KW-1133">Transmembrane helix</keyword>
<dbReference type="EMBL" id="MNCJ02000325">
    <property type="protein sequence ID" value="KAF5788177.1"/>
    <property type="molecule type" value="Genomic_DNA"/>
</dbReference>
<evidence type="ECO:0000256" key="1">
    <source>
        <dbReference type="SAM" id="Phobius"/>
    </source>
</evidence>
<feature type="transmembrane region" description="Helical" evidence="1">
    <location>
        <begin position="7"/>
        <end position="24"/>
    </location>
</feature>
<evidence type="ECO:0000313" key="2">
    <source>
        <dbReference type="EMBL" id="KAF5788177.1"/>
    </source>
</evidence>
<dbReference type="Proteomes" id="UP000215914">
    <property type="component" value="Unassembled WGS sequence"/>
</dbReference>
<proteinExistence type="predicted"/>
<comment type="caution">
    <text evidence="2">The sequence shown here is derived from an EMBL/GenBank/DDBJ whole genome shotgun (WGS) entry which is preliminary data.</text>
</comment>
<reference evidence="2" key="1">
    <citation type="journal article" date="2017" name="Nature">
        <title>The sunflower genome provides insights into oil metabolism, flowering and Asterid evolution.</title>
        <authorList>
            <person name="Badouin H."/>
            <person name="Gouzy J."/>
            <person name="Grassa C.J."/>
            <person name="Murat F."/>
            <person name="Staton S.E."/>
            <person name="Cottret L."/>
            <person name="Lelandais-Briere C."/>
            <person name="Owens G.L."/>
            <person name="Carrere S."/>
            <person name="Mayjonade B."/>
            <person name="Legrand L."/>
            <person name="Gill N."/>
            <person name="Kane N.C."/>
            <person name="Bowers J.E."/>
            <person name="Hubner S."/>
            <person name="Bellec A."/>
            <person name="Berard A."/>
            <person name="Berges H."/>
            <person name="Blanchet N."/>
            <person name="Boniface M.C."/>
            <person name="Brunel D."/>
            <person name="Catrice O."/>
            <person name="Chaidir N."/>
            <person name="Claudel C."/>
            <person name="Donnadieu C."/>
            <person name="Faraut T."/>
            <person name="Fievet G."/>
            <person name="Helmstetter N."/>
            <person name="King M."/>
            <person name="Knapp S.J."/>
            <person name="Lai Z."/>
            <person name="Le Paslier M.C."/>
            <person name="Lippi Y."/>
            <person name="Lorenzon L."/>
            <person name="Mandel J.R."/>
            <person name="Marage G."/>
            <person name="Marchand G."/>
            <person name="Marquand E."/>
            <person name="Bret-Mestries E."/>
            <person name="Morien E."/>
            <person name="Nambeesan S."/>
            <person name="Nguyen T."/>
            <person name="Pegot-Espagnet P."/>
            <person name="Pouilly N."/>
            <person name="Raftis F."/>
            <person name="Sallet E."/>
            <person name="Schiex T."/>
            <person name="Thomas J."/>
            <person name="Vandecasteele C."/>
            <person name="Vares D."/>
            <person name="Vear F."/>
            <person name="Vautrin S."/>
            <person name="Crespi M."/>
            <person name="Mangin B."/>
            <person name="Burke J.M."/>
            <person name="Salse J."/>
            <person name="Munos S."/>
            <person name="Vincourt P."/>
            <person name="Rieseberg L.H."/>
            <person name="Langlade N.B."/>
        </authorList>
    </citation>
    <scope>NUCLEOTIDE SEQUENCE</scope>
    <source>
        <tissue evidence="2">Leaves</tissue>
    </source>
</reference>
<feature type="transmembrane region" description="Helical" evidence="1">
    <location>
        <begin position="36"/>
        <end position="57"/>
    </location>
</feature>
<protein>
    <submittedName>
        <fullName evidence="2">Uncharacterized protein</fullName>
    </submittedName>
</protein>
<gene>
    <name evidence="2" type="ORF">HanXRQr2_Chr10g0461131</name>
</gene>
<keyword evidence="1" id="KW-0812">Transmembrane</keyword>
<dbReference type="AlphaFoldDB" id="A0A9K3I159"/>
<evidence type="ECO:0000313" key="3">
    <source>
        <dbReference type="Proteomes" id="UP000215914"/>
    </source>
</evidence>
<reference evidence="2" key="2">
    <citation type="submission" date="2020-06" db="EMBL/GenBank/DDBJ databases">
        <title>Helianthus annuus Genome sequencing and assembly Release 2.</title>
        <authorList>
            <person name="Gouzy J."/>
            <person name="Langlade N."/>
            <person name="Munos S."/>
        </authorList>
    </citation>
    <scope>NUCLEOTIDE SEQUENCE</scope>
    <source>
        <tissue evidence="2">Leaves</tissue>
    </source>
</reference>
<sequence length="58" mass="7199">MIFVWPIFFTVVLLFNFIPPLFDLPHIHFSLFETDFFLIFFLFWVFVYFNLCCVLCMF</sequence>
<accession>A0A9K3I159</accession>
<keyword evidence="1" id="KW-0472">Membrane</keyword>